<keyword evidence="17" id="KW-1185">Reference proteome</keyword>
<feature type="domain" description="Dyp-type peroxidase N-terminal" evidence="14">
    <location>
        <begin position="63"/>
        <end position="218"/>
    </location>
</feature>
<evidence type="ECO:0000256" key="10">
    <source>
        <dbReference type="ARBA" id="ARBA00033771"/>
    </source>
</evidence>
<evidence type="ECO:0000256" key="6">
    <source>
        <dbReference type="ARBA" id="ARBA00023002"/>
    </source>
</evidence>
<evidence type="ECO:0000256" key="8">
    <source>
        <dbReference type="ARBA" id="ARBA00023239"/>
    </source>
</evidence>
<keyword evidence="8" id="KW-0456">Lyase</keyword>
<dbReference type="PROSITE" id="PS51318">
    <property type="entry name" value="TAT"/>
    <property type="match status" value="1"/>
</dbReference>
<dbReference type="Pfam" id="PF04261">
    <property type="entry name" value="Dyp_perox_N"/>
    <property type="match status" value="1"/>
</dbReference>
<evidence type="ECO:0000259" key="15">
    <source>
        <dbReference type="Pfam" id="PF20628"/>
    </source>
</evidence>
<evidence type="ECO:0000256" key="7">
    <source>
        <dbReference type="ARBA" id="ARBA00023004"/>
    </source>
</evidence>
<dbReference type="InterPro" id="IPR011008">
    <property type="entry name" value="Dimeric_a/b-barrel"/>
</dbReference>
<dbReference type="InterPro" id="IPR006313">
    <property type="entry name" value="EfeB/EfeN"/>
</dbReference>
<evidence type="ECO:0000256" key="9">
    <source>
        <dbReference type="ARBA" id="ARBA00025737"/>
    </source>
</evidence>
<evidence type="ECO:0000313" key="16">
    <source>
        <dbReference type="EMBL" id="WYJ77861.1"/>
    </source>
</evidence>
<keyword evidence="5" id="KW-0732">Signal</keyword>
<dbReference type="PANTHER" id="PTHR30521:SF4">
    <property type="entry name" value="DEFERROCHELATASE"/>
    <property type="match status" value="1"/>
</dbReference>
<evidence type="ECO:0000256" key="11">
    <source>
        <dbReference type="ARBA" id="ARBA00033775"/>
    </source>
</evidence>
<dbReference type="Pfam" id="PF20628">
    <property type="entry name" value="Dyp_perox_C"/>
    <property type="match status" value="1"/>
</dbReference>
<sequence length="411" mass="46319">MSKKEDKLFEKKISRRDMLKLSALTGVGIVAATSGVTTSIDLLQQATKQTNAQQVVDFFGTYQAGIVTPQQEYGYFVAFDLTLNTVKEVKQLLRDWTMLAQTVTKGETMENPNNELLPPNDTGDSLGLNAQNLTITIGYGLSLFEKDGVDRFGIRDKKPIYLNSMPKMAHDSLQSELSDGDILFQVCSDDRQVAFHAVRNLIRMSSGRATVRFLENGFIKGGKDETPRNLFGFKDGTANVEHDTKTGYDAVVWADQTEPTWFQEGTYLGYRKIKMLLEIWDRSSLLDQEDTFGRKKESGAAYGRQEEFEPVILSKQPIDSHVKLAKDVKKKMHRRAYSYQNGIDEITGTIDAGLLFIAFTQNPEEQYIPMLQLMGRKDKLNEYTIPIGNGLYACQKGLKKGEYFGQQLFAN</sequence>
<keyword evidence="4 13" id="KW-0479">Metal-binding</keyword>
<comment type="catalytic activity">
    <reaction evidence="12">
        <text>heme b + 2 H(+) = protoporphyrin IX + Fe(2+)</text>
        <dbReference type="Rhea" id="RHEA:22584"/>
        <dbReference type="ChEBI" id="CHEBI:15378"/>
        <dbReference type="ChEBI" id="CHEBI:29033"/>
        <dbReference type="ChEBI" id="CHEBI:57306"/>
        <dbReference type="ChEBI" id="CHEBI:60344"/>
        <dbReference type="EC" id="4.98.1.1"/>
    </reaction>
    <physiologicalReaction direction="left-to-right" evidence="12">
        <dbReference type="Rhea" id="RHEA:22585"/>
    </physiologicalReaction>
</comment>
<dbReference type="InterPro" id="IPR006314">
    <property type="entry name" value="Dyp_peroxidase"/>
</dbReference>
<comment type="subcellular location">
    <subcellularLocation>
        <location evidence="1">Cell envelope</location>
    </subcellularLocation>
</comment>
<evidence type="ECO:0000256" key="5">
    <source>
        <dbReference type="ARBA" id="ARBA00022729"/>
    </source>
</evidence>
<keyword evidence="6 13" id="KW-0560">Oxidoreductase</keyword>
<evidence type="ECO:0000256" key="4">
    <source>
        <dbReference type="ARBA" id="ARBA00022723"/>
    </source>
</evidence>
<comment type="cofactor">
    <cofactor evidence="13">
        <name>heme b</name>
        <dbReference type="ChEBI" id="CHEBI:60344"/>
    </cofactor>
    <text evidence="13">Binds 1 heme b (iron(II)-protoporphyrin IX) group non-covalently per subunit.</text>
</comment>
<protein>
    <recommendedName>
        <fullName evidence="10 13">Deferrochelatase</fullName>
        <ecNumber evidence="13">1.11.1.-</ecNumber>
    </recommendedName>
    <alternativeName>
        <fullName evidence="11 13">Peroxidase EfeB</fullName>
    </alternativeName>
</protein>
<dbReference type="EMBL" id="CP147251">
    <property type="protein sequence ID" value="WYJ77861.1"/>
    <property type="molecule type" value="Genomic_DNA"/>
</dbReference>
<dbReference type="NCBIfam" id="TIGR01413">
    <property type="entry name" value="Dyp_perox_fam"/>
    <property type="match status" value="1"/>
</dbReference>
<keyword evidence="7 13" id="KW-0408">Iron</keyword>
<dbReference type="EC" id="1.11.1.-" evidence="13"/>
<dbReference type="InterPro" id="IPR048327">
    <property type="entry name" value="Dyp_perox_N"/>
</dbReference>
<evidence type="ECO:0000256" key="13">
    <source>
        <dbReference type="RuleBase" id="RU365017"/>
    </source>
</evidence>
<dbReference type="RefSeq" id="WP_207872074.1">
    <property type="nucleotide sequence ID" value="NZ_CP147251.1"/>
</dbReference>
<keyword evidence="3 13" id="KW-0349">Heme</keyword>
<dbReference type="Proteomes" id="UP000664701">
    <property type="component" value="Chromosome"/>
</dbReference>
<gene>
    <name evidence="16" type="ORF">DOK78_002501</name>
</gene>
<evidence type="ECO:0000256" key="3">
    <source>
        <dbReference type="ARBA" id="ARBA00022617"/>
    </source>
</evidence>
<dbReference type="NCBIfam" id="TIGR01412">
    <property type="entry name" value="tat_substr_1"/>
    <property type="match status" value="1"/>
</dbReference>
<dbReference type="PANTHER" id="PTHR30521">
    <property type="entry name" value="DEFERROCHELATASE/PEROXIDASE"/>
    <property type="match status" value="1"/>
</dbReference>
<name>A0ABZ2SRS2_9ENTE</name>
<evidence type="ECO:0000313" key="17">
    <source>
        <dbReference type="Proteomes" id="UP000664701"/>
    </source>
</evidence>
<dbReference type="SUPFAM" id="SSF54909">
    <property type="entry name" value="Dimeric alpha+beta barrel"/>
    <property type="match status" value="1"/>
</dbReference>
<dbReference type="InterPro" id="IPR048328">
    <property type="entry name" value="Dyp_perox_C"/>
</dbReference>
<evidence type="ECO:0000256" key="2">
    <source>
        <dbReference type="ARBA" id="ARBA00022559"/>
    </source>
</evidence>
<comment type="similarity">
    <text evidence="9 13">Belongs to the DyP-type peroxidase family.</text>
</comment>
<proteinExistence type="inferred from homology"/>
<dbReference type="PROSITE" id="PS51404">
    <property type="entry name" value="DYP_PEROXIDASE"/>
    <property type="match status" value="1"/>
</dbReference>
<reference evidence="16 17" key="1">
    <citation type="submission" date="2024-03" db="EMBL/GenBank/DDBJ databases">
        <title>The Genome Sequence of Enterococcus sp. DIV2402.</title>
        <authorList>
            <consortium name="The Broad Institute Genomics Platform"/>
            <consortium name="The Broad Institute Microbial Omics Core"/>
            <consortium name="The Broad Institute Genomic Center for Infectious Diseases"/>
            <person name="Earl A."/>
            <person name="Manson A."/>
            <person name="Gilmore M."/>
            <person name="Schwartman J."/>
            <person name="Shea T."/>
            <person name="Abouelleil A."/>
            <person name="Cao P."/>
            <person name="Chapman S."/>
            <person name="Cusick C."/>
            <person name="Young S."/>
            <person name="Neafsey D."/>
            <person name="Nusbaum C."/>
            <person name="Birren B."/>
        </authorList>
    </citation>
    <scope>NUCLEOTIDE SEQUENCE [LARGE SCALE GENOMIC DNA]</scope>
    <source>
        <strain evidence="16 17">DIV2402</strain>
    </source>
</reference>
<evidence type="ECO:0000256" key="1">
    <source>
        <dbReference type="ARBA" id="ARBA00004196"/>
    </source>
</evidence>
<feature type="domain" description="Dyp-type peroxidase C-terminal" evidence="15">
    <location>
        <begin position="226"/>
        <end position="396"/>
    </location>
</feature>
<evidence type="ECO:0000256" key="12">
    <source>
        <dbReference type="ARBA" id="ARBA00048856"/>
    </source>
</evidence>
<accession>A0ABZ2SRS2</accession>
<comment type="function">
    <text evidence="13">Involved in the recovery of exogenous heme iron. Extracts iron from heme while preserving the protoporphyrin ring intact.</text>
</comment>
<keyword evidence="2 13" id="KW-0575">Peroxidase</keyword>
<organism evidence="16 17">
    <name type="scientific">Candidatus Enterococcus lowellii</name>
    <dbReference type="NCBI Taxonomy" id="2230877"/>
    <lineage>
        <taxon>Bacteria</taxon>
        <taxon>Bacillati</taxon>
        <taxon>Bacillota</taxon>
        <taxon>Bacilli</taxon>
        <taxon>Lactobacillales</taxon>
        <taxon>Enterococcaceae</taxon>
        <taxon>Enterococcus</taxon>
    </lineage>
</organism>
<dbReference type="InterPro" id="IPR006311">
    <property type="entry name" value="TAT_signal"/>
</dbReference>
<evidence type="ECO:0000259" key="14">
    <source>
        <dbReference type="Pfam" id="PF04261"/>
    </source>
</evidence>